<keyword evidence="5 13" id="KW-0479">Metal-binding</keyword>
<evidence type="ECO:0000259" key="15">
    <source>
        <dbReference type="PROSITE" id="PS51462"/>
    </source>
</evidence>
<name>A0A2T8HTL2_9RHOB</name>
<evidence type="ECO:0000256" key="2">
    <source>
        <dbReference type="ARBA" id="ARBA00007482"/>
    </source>
</evidence>
<dbReference type="GO" id="GO:0047631">
    <property type="term" value="F:ADP-ribose diphosphatase activity"/>
    <property type="evidence" value="ECO:0007669"/>
    <property type="project" value="UniProtKB-EC"/>
</dbReference>
<dbReference type="InterPro" id="IPR015797">
    <property type="entry name" value="NUDIX_hydrolase-like_dom_sf"/>
</dbReference>
<feature type="binding site" evidence="13">
    <location>
        <position position="282"/>
    </location>
    <ligand>
        <name>Mg(2+)</name>
        <dbReference type="ChEBI" id="CHEBI:18420"/>
        <label>1</label>
    </ligand>
</feature>
<evidence type="ECO:0000256" key="11">
    <source>
        <dbReference type="ARBA" id="ARBA00033056"/>
    </source>
</evidence>
<keyword evidence="7 13" id="KW-0460">Magnesium</keyword>
<evidence type="ECO:0000313" key="17">
    <source>
        <dbReference type="Proteomes" id="UP000245911"/>
    </source>
</evidence>
<dbReference type="CDD" id="cd06661">
    <property type="entry name" value="GGCT_like"/>
    <property type="match status" value="1"/>
</dbReference>
<dbReference type="PROSITE" id="PS00893">
    <property type="entry name" value="NUDIX_BOX"/>
    <property type="match status" value="1"/>
</dbReference>
<evidence type="ECO:0000256" key="1">
    <source>
        <dbReference type="ARBA" id="ARBA00001946"/>
    </source>
</evidence>
<dbReference type="PANTHER" id="PTHR11839:SF5">
    <property type="entry name" value="ADP-RIBOSE PYROPHOSPHATASE"/>
    <property type="match status" value="1"/>
</dbReference>
<feature type="binding site" evidence="13">
    <location>
        <position position="335"/>
    </location>
    <ligand>
        <name>Mg(2+)</name>
        <dbReference type="ChEBI" id="CHEBI:18420"/>
        <label>1</label>
    </ligand>
</feature>
<dbReference type="RefSeq" id="WP_116558632.1">
    <property type="nucleotide sequence ID" value="NZ_QDKM01000004.1"/>
</dbReference>
<dbReference type="CDD" id="cd24155">
    <property type="entry name" value="NUDIX_ADPRase"/>
    <property type="match status" value="1"/>
</dbReference>
<dbReference type="GO" id="GO:0019144">
    <property type="term" value="F:ADP-sugar diphosphatase activity"/>
    <property type="evidence" value="ECO:0007669"/>
    <property type="project" value="TreeGrafter"/>
</dbReference>
<evidence type="ECO:0000256" key="7">
    <source>
        <dbReference type="ARBA" id="ARBA00022842"/>
    </source>
</evidence>
<evidence type="ECO:0000256" key="5">
    <source>
        <dbReference type="ARBA" id="ARBA00022723"/>
    </source>
</evidence>
<comment type="caution">
    <text evidence="16">The sequence shown here is derived from an EMBL/GenBank/DDBJ whole genome shotgun (WGS) entry which is preliminary data.</text>
</comment>
<keyword evidence="17" id="KW-1185">Reference proteome</keyword>
<dbReference type="Proteomes" id="UP000245911">
    <property type="component" value="Unassembled WGS sequence"/>
</dbReference>
<evidence type="ECO:0000256" key="9">
    <source>
        <dbReference type="ARBA" id="ARBA00030162"/>
    </source>
</evidence>
<dbReference type="InterPro" id="IPR020084">
    <property type="entry name" value="NUDIX_hydrolase_CS"/>
</dbReference>
<dbReference type="InterPro" id="IPR036568">
    <property type="entry name" value="GGCT-like_sf"/>
</dbReference>
<dbReference type="InterPro" id="IPR004385">
    <property type="entry name" value="NDP_pyrophosphatase"/>
</dbReference>
<dbReference type="EC" id="3.6.1.13" evidence="3"/>
<dbReference type="SUPFAM" id="SSF55811">
    <property type="entry name" value="Nudix"/>
    <property type="match status" value="1"/>
</dbReference>
<evidence type="ECO:0000256" key="13">
    <source>
        <dbReference type="PIRSR" id="PIRSR604385-2"/>
    </source>
</evidence>
<proteinExistence type="inferred from homology"/>
<dbReference type="Gene3D" id="3.90.79.10">
    <property type="entry name" value="Nucleoside Triphosphate Pyrophosphohydrolase"/>
    <property type="match status" value="1"/>
</dbReference>
<comment type="similarity">
    <text evidence="2">Belongs to the Nudix hydrolase family. NudF subfamily.</text>
</comment>
<feature type="domain" description="Nudix hydrolase" evidence="15">
    <location>
        <begin position="224"/>
        <end position="364"/>
    </location>
</feature>
<comment type="catalytic activity">
    <reaction evidence="12">
        <text>ADP-D-ribose + H2O = D-ribose 5-phosphate + AMP + 2 H(+)</text>
        <dbReference type="Rhea" id="RHEA:10412"/>
        <dbReference type="ChEBI" id="CHEBI:15377"/>
        <dbReference type="ChEBI" id="CHEBI:15378"/>
        <dbReference type="ChEBI" id="CHEBI:57967"/>
        <dbReference type="ChEBI" id="CHEBI:78346"/>
        <dbReference type="ChEBI" id="CHEBI:456215"/>
        <dbReference type="EC" id="3.6.1.13"/>
    </reaction>
</comment>
<dbReference type="OrthoDB" id="5292471at2"/>
<reference evidence="16 17" key="1">
    <citation type="submission" date="2018-04" db="EMBL/GenBank/DDBJ databases">
        <title>Pararhodobacter oceanense sp. nov., isolated from marine intertidal sediment.</title>
        <authorList>
            <person name="Wang X.-L."/>
            <person name="Du Z.-J."/>
        </authorList>
    </citation>
    <scope>NUCLEOTIDE SEQUENCE [LARGE SCALE GENOMIC DNA]</scope>
    <source>
        <strain evidence="16 17">AM505</strain>
    </source>
</reference>
<comment type="function">
    <text evidence="8">Acts on ADP-mannose and ADP-glucose as well as ADP-ribose. Prevents glycogen biosynthesis. The reaction catalyzed by this enzyme is a limiting step of the gluconeogenic process.</text>
</comment>
<dbReference type="AlphaFoldDB" id="A0A2T8HTL2"/>
<dbReference type="PANTHER" id="PTHR11839">
    <property type="entry name" value="UDP/ADP-SUGAR PYROPHOSPHATASE"/>
    <property type="match status" value="1"/>
</dbReference>
<dbReference type="Gene3D" id="3.10.490.10">
    <property type="entry name" value="Gamma-glutamyl cyclotransferase-like"/>
    <property type="match status" value="1"/>
</dbReference>
<sequence length="377" mass="41390">MTVEALFLYGTLRHAPLLTCVAGCEVPTEVASLTDHAITHAATHAGAQQDFPLFTERAGAMATGLLARPNAEARARLDAYERVFGYDTTQITVDTADGPVDAIIYVPRAELWMPGQAWSLETWVAGPGQLAVDVAGEVMALLETTEPEAILARFGMLEMRAASRQRAIAEPAPATLRRQSDPADVVVEEMRRPYTWFFGVEEAELSFRRFDGTQSAPVTRAGFIMADAVTILPYDPQRDTVMLVEQFRFGPYARGDRNPWLLEPIAGRIDPGETPEDAARRETLEETRLTLHDLHQIGRYYVSPGSVTEYLISYVALADLPQSAEGVGGVAAEAEDIRAHVIPFAQLIALIESGEIEDAPLIISAQWLAMNRERLRG</sequence>
<protein>
    <recommendedName>
        <fullName evidence="4">ADP-ribose pyrophosphatase</fullName>
        <ecNumber evidence="3">3.6.1.13</ecNumber>
    </recommendedName>
    <alternativeName>
        <fullName evidence="9">ADP-ribose diphosphatase</fullName>
    </alternativeName>
    <alternativeName>
        <fullName evidence="11">ADP-ribose phosphohydrolase</fullName>
    </alternativeName>
    <alternativeName>
        <fullName evidence="10">Adenosine diphosphoribose pyrophosphatase</fullName>
    </alternativeName>
</protein>
<evidence type="ECO:0000256" key="12">
    <source>
        <dbReference type="ARBA" id="ARBA00049546"/>
    </source>
</evidence>
<evidence type="ECO:0000256" key="4">
    <source>
        <dbReference type="ARBA" id="ARBA00013297"/>
    </source>
</evidence>
<comment type="cofactor">
    <cofactor evidence="1 13">
        <name>Mg(2+)</name>
        <dbReference type="ChEBI" id="CHEBI:18420"/>
    </cofactor>
</comment>
<dbReference type="InterPro" id="IPR000086">
    <property type="entry name" value="NUDIX_hydrolase_dom"/>
</dbReference>
<dbReference type="SUPFAM" id="SSF110857">
    <property type="entry name" value="Gamma-glutamyl cyclotransferase-like"/>
    <property type="match status" value="1"/>
</dbReference>
<dbReference type="Pfam" id="PF00293">
    <property type="entry name" value="NUDIX"/>
    <property type="match status" value="1"/>
</dbReference>
<dbReference type="InterPro" id="IPR009288">
    <property type="entry name" value="AIG2-like_dom"/>
</dbReference>
<dbReference type="GO" id="GO:0046872">
    <property type="term" value="F:metal ion binding"/>
    <property type="evidence" value="ECO:0007669"/>
    <property type="project" value="UniProtKB-KW"/>
</dbReference>
<feature type="binding site" evidence="13">
    <location>
        <position position="266"/>
    </location>
    <ligand>
        <name>Mg(2+)</name>
        <dbReference type="ChEBI" id="CHEBI:18420"/>
        <label>1</label>
    </ligand>
</feature>
<evidence type="ECO:0000313" key="16">
    <source>
        <dbReference type="EMBL" id="PVH28789.1"/>
    </source>
</evidence>
<organism evidence="16 17">
    <name type="scientific">Pararhodobacter oceanensis</name>
    <dbReference type="NCBI Taxonomy" id="2172121"/>
    <lineage>
        <taxon>Bacteria</taxon>
        <taxon>Pseudomonadati</taxon>
        <taxon>Pseudomonadota</taxon>
        <taxon>Alphaproteobacteria</taxon>
        <taxon>Rhodobacterales</taxon>
        <taxon>Paracoccaceae</taxon>
        <taxon>Pararhodobacter</taxon>
    </lineage>
</organism>
<evidence type="ECO:0000256" key="10">
    <source>
        <dbReference type="ARBA" id="ARBA00030308"/>
    </source>
</evidence>
<evidence type="ECO:0000256" key="6">
    <source>
        <dbReference type="ARBA" id="ARBA00022801"/>
    </source>
</evidence>
<dbReference type="GO" id="GO:0006753">
    <property type="term" value="P:nucleoside phosphate metabolic process"/>
    <property type="evidence" value="ECO:0007669"/>
    <property type="project" value="TreeGrafter"/>
</dbReference>
<evidence type="ECO:0000256" key="14">
    <source>
        <dbReference type="PIRSR" id="PIRSR604385-3"/>
    </source>
</evidence>
<dbReference type="EMBL" id="QDKM01000004">
    <property type="protein sequence ID" value="PVH28789.1"/>
    <property type="molecule type" value="Genomic_DNA"/>
</dbReference>
<keyword evidence="6" id="KW-0378">Hydrolase</keyword>
<dbReference type="PROSITE" id="PS51462">
    <property type="entry name" value="NUDIX"/>
    <property type="match status" value="1"/>
</dbReference>
<feature type="binding site" evidence="13">
    <location>
        <position position="286"/>
    </location>
    <ligand>
        <name>Mg(2+)</name>
        <dbReference type="ChEBI" id="CHEBI:18420"/>
        <label>1</label>
    </ligand>
</feature>
<feature type="short sequence motif" description="Nudix box" evidence="14">
    <location>
        <begin position="267"/>
        <end position="289"/>
    </location>
</feature>
<dbReference type="GO" id="GO:0019693">
    <property type="term" value="P:ribose phosphate metabolic process"/>
    <property type="evidence" value="ECO:0007669"/>
    <property type="project" value="TreeGrafter"/>
</dbReference>
<gene>
    <name evidence="16" type="ORF">DDE20_11485</name>
</gene>
<evidence type="ECO:0000256" key="3">
    <source>
        <dbReference type="ARBA" id="ARBA00012453"/>
    </source>
</evidence>
<dbReference type="NCBIfam" id="TIGR00052">
    <property type="entry name" value="nudix-type nucleoside diphosphatase, YffH/AdpP family"/>
    <property type="match status" value="1"/>
</dbReference>
<evidence type="ECO:0000256" key="8">
    <source>
        <dbReference type="ARBA" id="ARBA00025164"/>
    </source>
</evidence>
<dbReference type="InterPro" id="IPR013024">
    <property type="entry name" value="GGCT-like"/>
</dbReference>
<dbReference type="Pfam" id="PF06094">
    <property type="entry name" value="GGACT"/>
    <property type="match status" value="1"/>
</dbReference>
<dbReference type="GO" id="GO:0005829">
    <property type="term" value="C:cytosol"/>
    <property type="evidence" value="ECO:0007669"/>
    <property type="project" value="TreeGrafter"/>
</dbReference>
<accession>A0A2T8HTL2</accession>